<keyword evidence="5" id="KW-0378">Hydrolase</keyword>
<keyword evidence="3" id="KW-0812">Transmembrane</keyword>
<accession>A0ABX4YGZ0</accession>
<dbReference type="PANTHER" id="PTHR11005">
    <property type="entry name" value="LYSOSOMAL ACID LIPASE-RELATED"/>
    <property type="match status" value="1"/>
</dbReference>
<keyword evidence="3" id="KW-1133">Transmembrane helix</keyword>
<evidence type="ECO:0000259" key="4">
    <source>
        <dbReference type="Pfam" id="PF00561"/>
    </source>
</evidence>
<keyword evidence="3" id="KW-0472">Membrane</keyword>
<dbReference type="GO" id="GO:0016787">
    <property type="term" value="F:hydrolase activity"/>
    <property type="evidence" value="ECO:0007669"/>
    <property type="project" value="UniProtKB-KW"/>
</dbReference>
<keyword evidence="1" id="KW-0442">Lipid degradation</keyword>
<reference evidence="5" key="1">
    <citation type="submission" date="2018-01" db="EMBL/GenBank/DDBJ databases">
        <title>Genomic characterization of Leptospira inadai serogroup Lyme isolated from captured rat in Brazil and comparative analysis with human reference strain.</title>
        <authorList>
            <person name="Moreno L.Z."/>
            <person name="Loureiro A.P."/>
            <person name="Miraglia F."/>
            <person name="Kremer F.S."/>
            <person name="Eslabao M.R."/>
            <person name="Dellagostin O.A."/>
            <person name="Lilenbaum W."/>
            <person name="Moreno A.M."/>
        </authorList>
    </citation>
    <scope>NUCLEOTIDE SEQUENCE [LARGE SCALE GENOMIC DNA]</scope>
    <source>
        <strain evidence="5">M34/99</strain>
    </source>
</reference>
<keyword evidence="2" id="KW-0443">Lipid metabolism</keyword>
<dbReference type="Pfam" id="PF00561">
    <property type="entry name" value="Abhydrolase_1"/>
    <property type="match status" value="1"/>
</dbReference>
<dbReference type="InterPro" id="IPR000073">
    <property type="entry name" value="AB_hydrolase_1"/>
</dbReference>
<proteinExistence type="predicted"/>
<feature type="domain" description="AB hydrolase-1" evidence="4">
    <location>
        <begin position="93"/>
        <end position="332"/>
    </location>
</feature>
<dbReference type="InterPro" id="IPR029058">
    <property type="entry name" value="AB_hydrolase_fold"/>
</dbReference>
<evidence type="ECO:0000256" key="1">
    <source>
        <dbReference type="ARBA" id="ARBA00022963"/>
    </source>
</evidence>
<organism evidence="5 6">
    <name type="scientific">Leptospira inadai serovar Lyme</name>
    <dbReference type="NCBI Taxonomy" id="293084"/>
    <lineage>
        <taxon>Bacteria</taxon>
        <taxon>Pseudomonadati</taxon>
        <taxon>Spirochaetota</taxon>
        <taxon>Spirochaetia</taxon>
        <taxon>Leptospirales</taxon>
        <taxon>Leptospiraceae</taxon>
        <taxon>Leptospira</taxon>
    </lineage>
</organism>
<dbReference type="RefSeq" id="WP_020988790.1">
    <property type="nucleotide sequence ID" value="NZ_MCRM02000013.1"/>
</dbReference>
<protein>
    <submittedName>
        <fullName evidence="5">Hydrolase</fullName>
    </submittedName>
</protein>
<dbReference type="Proteomes" id="UP000094669">
    <property type="component" value="Unassembled WGS sequence"/>
</dbReference>
<name>A0ABX4YGZ0_9LEPT</name>
<dbReference type="SUPFAM" id="SSF53474">
    <property type="entry name" value="alpha/beta-Hydrolases"/>
    <property type="match status" value="1"/>
</dbReference>
<evidence type="ECO:0000256" key="3">
    <source>
        <dbReference type="SAM" id="Phobius"/>
    </source>
</evidence>
<dbReference type="EMBL" id="MCRM02000013">
    <property type="protein sequence ID" value="PNV74515.1"/>
    <property type="molecule type" value="Genomic_DNA"/>
</dbReference>
<sequence length="412" mass="46279">MIAILKNRRGPLYLVTTFLAIVAFAVFASSLAILFSLFLIAILISYPFLLDWISRLYGQEDIADEVHFARTKDGWNIAMHRHIPPQPNPELAPVIVVHGIATNKYVVDLDRRHSLPYFLKLRGYEVFSISLRGAGSSYHESRSGYEDFTFDDMAKYDVPAIIAKVISLTGSQRASWIGHSMGAMILYAFFGICDKSDKDKIAAFVSLGGPGNLNHLGLSLIGLLSRFPRARRVLDLKFGASMLAPIAGEIFTPIDEILYNPKATKPKTVKKVMKNAIENISEGVIEQLMSWIETKRMISLNGFYDYIELQKEITVPSLFVAGLKDAIATPESVKFVYERAGAKIKEFLVISKENGASEDYGHGCLMLAEKAEDDLFPKIEIFLRTYGTRKKIGWIGKIRRNLRTQFQKLRQG</sequence>
<evidence type="ECO:0000313" key="6">
    <source>
        <dbReference type="Proteomes" id="UP000094669"/>
    </source>
</evidence>
<dbReference type="Gene3D" id="3.40.50.1820">
    <property type="entry name" value="alpha/beta hydrolase"/>
    <property type="match status" value="1"/>
</dbReference>
<evidence type="ECO:0000313" key="5">
    <source>
        <dbReference type="EMBL" id="PNV74515.1"/>
    </source>
</evidence>
<gene>
    <name evidence="5" type="ORF">BES34_013305</name>
</gene>
<evidence type="ECO:0000256" key="2">
    <source>
        <dbReference type="ARBA" id="ARBA00023098"/>
    </source>
</evidence>
<feature type="transmembrane region" description="Helical" evidence="3">
    <location>
        <begin position="12"/>
        <end position="44"/>
    </location>
</feature>
<keyword evidence="6" id="KW-1185">Reference proteome</keyword>
<comment type="caution">
    <text evidence="5">The sequence shown here is derived from an EMBL/GenBank/DDBJ whole genome shotgun (WGS) entry which is preliminary data.</text>
</comment>